<dbReference type="GO" id="GO:0015562">
    <property type="term" value="F:efflux transmembrane transporter activity"/>
    <property type="evidence" value="ECO:0007669"/>
    <property type="project" value="InterPro"/>
</dbReference>
<dbReference type="Proteomes" id="UP000317550">
    <property type="component" value="Chromosome"/>
</dbReference>
<sequence>MKRKAFSLHPFKRAGLALAIAGLAGCAASNPDSAIDELNQRLVAHGGQPVRYVRSPADEQARADIVRQRLSQPVDMAGAVELAMVNNRSVQSSLAELGVSQAELAQATRIENPAFSFARVTSGDAVEYERAFKIDILGVLFIPWRQEIASRQLERTKLQAAGDIARIALEARKAWINAVAAGQAARYLADVNEAAEASALLAKRMLEAGNFSRLAHAREQVYYADATAQLAHARQAAVEARERLIRLLGLSGQDAQRLTLPARLPDLPASPRDFADSVQQAASRRHDLQRAKFELDGLSRSLGLTRTTRFINALETSYLRNSDKEGHRARGYELELRIPLFDWGDAKVARAEAVYLSAVNKAAEIGIHAESELRGSYHGYRTHYDLAKHYRDQVVPLRKTIAEENLLRYNGMLIGVFELLADAREQVGSVNAYLEALRAFWEADANLAMAETAGSPPESGGTATAISSAPASAGH</sequence>
<dbReference type="OrthoDB" id="8554634at2"/>
<keyword evidence="2" id="KW-0732">Signal</keyword>
<dbReference type="PANTHER" id="PTHR30203:SF24">
    <property type="entry name" value="BLR4935 PROTEIN"/>
    <property type="match status" value="1"/>
</dbReference>
<evidence type="ECO:0000256" key="1">
    <source>
        <dbReference type="SAM" id="MobiDB-lite"/>
    </source>
</evidence>
<dbReference type="InterPro" id="IPR010131">
    <property type="entry name" value="MdtP/NodT-like"/>
</dbReference>
<dbReference type="AlphaFoldDB" id="A0A516SLS0"/>
<feature type="region of interest" description="Disordered" evidence="1">
    <location>
        <begin position="451"/>
        <end position="475"/>
    </location>
</feature>
<feature type="chain" id="PRO_5022001374" evidence="2">
    <location>
        <begin position="35"/>
        <end position="475"/>
    </location>
</feature>
<keyword evidence="4" id="KW-1185">Reference proteome</keyword>
<proteinExistence type="predicted"/>
<name>A0A516SLS0_9NEIS</name>
<dbReference type="EMBL" id="CP041730">
    <property type="protein sequence ID" value="QDQ29089.1"/>
    <property type="molecule type" value="Genomic_DNA"/>
</dbReference>
<dbReference type="SUPFAM" id="SSF56954">
    <property type="entry name" value="Outer membrane efflux proteins (OEP)"/>
    <property type="match status" value="1"/>
</dbReference>
<dbReference type="PROSITE" id="PS51257">
    <property type="entry name" value="PROKAR_LIPOPROTEIN"/>
    <property type="match status" value="1"/>
</dbReference>
<evidence type="ECO:0000313" key="4">
    <source>
        <dbReference type="Proteomes" id="UP000317550"/>
    </source>
</evidence>
<gene>
    <name evidence="3" type="ORF">FNU76_23575</name>
</gene>
<protein>
    <submittedName>
        <fullName evidence="3">TolC family protein</fullName>
    </submittedName>
</protein>
<reference evidence="4" key="1">
    <citation type="submission" date="2019-07" db="EMBL/GenBank/DDBJ databases">
        <title>Chitinimonas sp. nov., isolated from Ny-Alesund, arctica soil.</title>
        <authorList>
            <person name="Xu Q."/>
            <person name="Peng F."/>
        </authorList>
    </citation>
    <scope>NUCLEOTIDE SEQUENCE [LARGE SCALE GENOMIC DNA]</scope>
    <source>
        <strain evidence="4">R3-44</strain>
    </source>
</reference>
<evidence type="ECO:0000313" key="3">
    <source>
        <dbReference type="EMBL" id="QDQ29089.1"/>
    </source>
</evidence>
<feature type="compositionally biased region" description="Low complexity" evidence="1">
    <location>
        <begin position="459"/>
        <end position="475"/>
    </location>
</feature>
<dbReference type="RefSeq" id="WP_144280469.1">
    <property type="nucleotide sequence ID" value="NZ_CP041730.1"/>
</dbReference>
<dbReference type="KEGG" id="cari:FNU76_23575"/>
<accession>A0A516SLS0</accession>
<dbReference type="Gene3D" id="1.20.1600.10">
    <property type="entry name" value="Outer membrane efflux proteins (OEP)"/>
    <property type="match status" value="1"/>
</dbReference>
<dbReference type="PANTHER" id="PTHR30203">
    <property type="entry name" value="OUTER MEMBRANE CATION EFFLUX PROTEIN"/>
    <property type="match status" value="1"/>
</dbReference>
<evidence type="ECO:0000256" key="2">
    <source>
        <dbReference type="SAM" id="SignalP"/>
    </source>
</evidence>
<feature type="signal peptide" evidence="2">
    <location>
        <begin position="1"/>
        <end position="34"/>
    </location>
</feature>
<organism evidence="3 4">
    <name type="scientific">Chitinimonas arctica</name>
    <dbReference type="NCBI Taxonomy" id="2594795"/>
    <lineage>
        <taxon>Bacteria</taxon>
        <taxon>Pseudomonadati</taxon>
        <taxon>Pseudomonadota</taxon>
        <taxon>Betaproteobacteria</taxon>
        <taxon>Neisseriales</taxon>
        <taxon>Chitinibacteraceae</taxon>
        <taxon>Chitinimonas</taxon>
    </lineage>
</organism>